<evidence type="ECO:0000256" key="5">
    <source>
        <dbReference type="ARBA" id="ARBA00022692"/>
    </source>
</evidence>
<evidence type="ECO:0000256" key="10">
    <source>
        <dbReference type="ARBA" id="ARBA00023288"/>
    </source>
</evidence>
<dbReference type="GeneID" id="103109074"/>
<dbReference type="STRING" id="9365.ENSEEUP00000013502"/>
<dbReference type="eggNOG" id="KOG0621">
    <property type="taxonomic scope" value="Eukaryota"/>
</dbReference>
<dbReference type="InParanoid" id="A0A1S2ZEF9"/>
<sequence length="273" mass="31325">MEGQKTSKDIIPTYQQASSSSSPVQQQPVSIKLKQSTKEEQLPTQNCPPGLECLSELEKIMIHQKVQLLEVCLCIEKNNKYVLTNSLGEKIYKATENNCFCTRMILGYCRPFTIKICDLTNQEVITLERPLRCNWLCSHGCLQEIKICTPSGILIGYVSQKRHAFLRKFTIQDEERKDILRIVGPFFWCTCWRDIEYKIKSLDEKIVVGNISKLFSGLIKGLCTDYSNYAIQFPSGLDVKMKALVIGACFLIDFMFYERCAIFKLCINRILIS</sequence>
<keyword evidence="4" id="KW-0597">Phosphoprotein</keyword>
<keyword evidence="7" id="KW-1133">Transmembrane helix</keyword>
<dbReference type="GO" id="GO:0017128">
    <property type="term" value="F:phospholipid scramblase activity"/>
    <property type="evidence" value="ECO:0007669"/>
    <property type="project" value="InterPro"/>
</dbReference>
<dbReference type="Pfam" id="PF03803">
    <property type="entry name" value="Scramblase"/>
    <property type="match status" value="1"/>
</dbReference>
<evidence type="ECO:0000256" key="7">
    <source>
        <dbReference type="ARBA" id="ARBA00022989"/>
    </source>
</evidence>
<dbReference type="InterPro" id="IPR025659">
    <property type="entry name" value="Tubby-like_C"/>
</dbReference>
<comment type="function">
    <text evidence="11">May mediate accelerated ATP-independent bidirectional transbilayer migration of phospholipids upon binding calcium ions that results in a loss of phospholipid asymmetry in the plasma membrane.</text>
</comment>
<keyword evidence="9 11" id="KW-0564">Palmitate</keyword>
<keyword evidence="5" id="KW-0812">Transmembrane</keyword>
<dbReference type="OrthoDB" id="191150at2759"/>
<reference evidence="14" key="1">
    <citation type="submission" date="2025-08" db="UniProtKB">
        <authorList>
            <consortium name="RefSeq"/>
        </authorList>
    </citation>
    <scope>IDENTIFICATION</scope>
</reference>
<dbReference type="SUPFAM" id="SSF54518">
    <property type="entry name" value="Tubby C-terminal domain-like"/>
    <property type="match status" value="1"/>
</dbReference>
<comment type="subcellular location">
    <subcellularLocation>
        <location evidence="2">Membrane</location>
        <topology evidence="2">Single-pass type II membrane protein</topology>
    </subcellularLocation>
</comment>
<dbReference type="PANTHER" id="PTHR23248">
    <property type="entry name" value="PHOSPHOLIPID SCRAMBLASE-RELATED"/>
    <property type="match status" value="1"/>
</dbReference>
<evidence type="ECO:0000256" key="4">
    <source>
        <dbReference type="ARBA" id="ARBA00022553"/>
    </source>
</evidence>
<dbReference type="GO" id="GO:0005886">
    <property type="term" value="C:plasma membrane"/>
    <property type="evidence" value="ECO:0007669"/>
    <property type="project" value="TreeGrafter"/>
</dbReference>
<evidence type="ECO:0000256" key="2">
    <source>
        <dbReference type="ARBA" id="ARBA00004606"/>
    </source>
</evidence>
<evidence type="ECO:0000256" key="8">
    <source>
        <dbReference type="ARBA" id="ARBA00023136"/>
    </source>
</evidence>
<comment type="similarity">
    <text evidence="3 11">Belongs to the phospholipid scramblase family.</text>
</comment>
<dbReference type="Proteomes" id="UP001652624">
    <property type="component" value="Chromosome 9"/>
</dbReference>
<evidence type="ECO:0000256" key="3">
    <source>
        <dbReference type="ARBA" id="ARBA00005350"/>
    </source>
</evidence>
<dbReference type="InterPro" id="IPR005552">
    <property type="entry name" value="Scramblase"/>
</dbReference>
<feature type="compositionally biased region" description="Low complexity" evidence="12">
    <location>
        <begin position="15"/>
        <end position="30"/>
    </location>
</feature>
<evidence type="ECO:0000256" key="11">
    <source>
        <dbReference type="RuleBase" id="RU363116"/>
    </source>
</evidence>
<gene>
    <name evidence="14" type="primary">LOC103109074</name>
</gene>
<keyword evidence="13" id="KW-1185">Reference proteome</keyword>
<evidence type="ECO:0000313" key="13">
    <source>
        <dbReference type="Proteomes" id="UP001652624"/>
    </source>
</evidence>
<accession>A0A1S2ZEF9</accession>
<proteinExistence type="inferred from homology"/>
<dbReference type="RefSeq" id="XP_007518142.2">
    <property type="nucleotide sequence ID" value="XM_007518080.2"/>
</dbReference>
<dbReference type="AlphaFoldDB" id="A0A1S2ZEF9"/>
<dbReference type="PANTHER" id="PTHR23248:SF38">
    <property type="entry name" value="PHOSPHOLIPID SCRAMBLASE 1"/>
    <property type="match status" value="1"/>
</dbReference>
<evidence type="ECO:0000256" key="1">
    <source>
        <dbReference type="ARBA" id="ARBA00001913"/>
    </source>
</evidence>
<organism evidence="13 14">
    <name type="scientific">Erinaceus europaeus</name>
    <name type="common">Western European hedgehog</name>
    <dbReference type="NCBI Taxonomy" id="9365"/>
    <lineage>
        <taxon>Eukaryota</taxon>
        <taxon>Metazoa</taxon>
        <taxon>Chordata</taxon>
        <taxon>Craniata</taxon>
        <taxon>Vertebrata</taxon>
        <taxon>Euteleostomi</taxon>
        <taxon>Mammalia</taxon>
        <taxon>Eutheria</taxon>
        <taxon>Laurasiatheria</taxon>
        <taxon>Eulipotyphla</taxon>
        <taxon>Erinaceidae</taxon>
        <taxon>Erinaceinae</taxon>
        <taxon>Erinaceus</taxon>
    </lineage>
</organism>
<keyword evidence="10 11" id="KW-0449">Lipoprotein</keyword>
<evidence type="ECO:0000256" key="6">
    <source>
        <dbReference type="ARBA" id="ARBA00022837"/>
    </source>
</evidence>
<feature type="region of interest" description="Disordered" evidence="12">
    <location>
        <begin position="1"/>
        <end position="30"/>
    </location>
</feature>
<protein>
    <recommendedName>
        <fullName evidence="11">Phospholipid scramblase</fullName>
    </recommendedName>
</protein>
<keyword evidence="8" id="KW-0472">Membrane</keyword>
<keyword evidence="6 11" id="KW-0106">Calcium</keyword>
<evidence type="ECO:0000256" key="12">
    <source>
        <dbReference type="SAM" id="MobiDB-lite"/>
    </source>
</evidence>
<comment type="cofactor">
    <cofactor evidence="1 11">
        <name>Ca(2+)</name>
        <dbReference type="ChEBI" id="CHEBI:29108"/>
    </cofactor>
</comment>
<evidence type="ECO:0000256" key="9">
    <source>
        <dbReference type="ARBA" id="ARBA00023139"/>
    </source>
</evidence>
<name>A0A1S2ZEF9_ERIEU</name>
<evidence type="ECO:0000313" key="14">
    <source>
        <dbReference type="RefSeq" id="XP_007518142.2"/>
    </source>
</evidence>